<keyword evidence="16" id="KW-1185">Reference proteome</keyword>
<gene>
    <name evidence="15" type="ORF">KZ820_15445</name>
</gene>
<dbReference type="PANTHER" id="PTHR30069:SF53">
    <property type="entry name" value="COLICIN I RECEPTOR-RELATED"/>
    <property type="match status" value="1"/>
</dbReference>
<keyword evidence="3 10" id="KW-1134">Transmembrane beta strand</keyword>
<evidence type="ECO:0000256" key="4">
    <source>
        <dbReference type="ARBA" id="ARBA00022692"/>
    </source>
</evidence>
<dbReference type="Gene3D" id="2.40.170.20">
    <property type="entry name" value="TonB-dependent receptor, beta-barrel domain"/>
    <property type="match status" value="1"/>
</dbReference>
<evidence type="ECO:0000256" key="12">
    <source>
        <dbReference type="RuleBase" id="RU003357"/>
    </source>
</evidence>
<feature type="domain" description="TonB-dependent receptor plug" evidence="14">
    <location>
        <begin position="40"/>
        <end position="147"/>
    </location>
</feature>
<keyword evidence="8 10" id="KW-0472">Membrane</keyword>
<dbReference type="InterPro" id="IPR012910">
    <property type="entry name" value="Plug_dom"/>
</dbReference>
<evidence type="ECO:0000256" key="8">
    <source>
        <dbReference type="ARBA" id="ARBA00023136"/>
    </source>
</evidence>
<evidence type="ECO:0000256" key="11">
    <source>
        <dbReference type="PROSITE-ProRule" id="PRU10144"/>
    </source>
</evidence>
<dbReference type="Proteomes" id="UP000759103">
    <property type="component" value="Unassembled WGS sequence"/>
</dbReference>
<dbReference type="EMBL" id="JAHXZN010000006">
    <property type="protein sequence ID" value="MBW6532135.1"/>
    <property type="molecule type" value="Genomic_DNA"/>
</dbReference>
<evidence type="ECO:0000256" key="2">
    <source>
        <dbReference type="ARBA" id="ARBA00022448"/>
    </source>
</evidence>
<evidence type="ECO:0000256" key="7">
    <source>
        <dbReference type="ARBA" id="ARBA00023077"/>
    </source>
</evidence>
<keyword evidence="6" id="KW-0406">Ion transport</keyword>
<dbReference type="Gene3D" id="2.170.130.10">
    <property type="entry name" value="TonB-dependent receptor, plug domain"/>
    <property type="match status" value="1"/>
</dbReference>
<sequence>MGAGLVATMAAALVQVAGTGVPAPDAADVVVTAAARAQTVAEAPASLSVISADDLACWPIRDIADALEQVEGVTLRRAGNQRLVQLRGLPSAYTLFMIDGKRVSAGNAAFRGNDFDADWVPAEAIERIEVVRGPLSSLYGTDAIGGAVNVITRPVGTAWHGSLSDDLVAQQDRGRGSYGKAGGFVSGPLVPGRLGVKAYAGYDVRAADRRPHRADGTVLSGLDRVTDYVADATLAWTPGARDTVSLDLGRAALTHGATPLTRGSAALTYAGAADWGEWQVRGDADRIRNAAGNVTGQRHPNRADDATLDARLTLPAARLAQTLVLGGDYRHQALYDPASLAIPSGAAAVSQSALFAQEEWRFAPGWQLTLGDRYDHHARFGGHHSPRAYLLWQPAARLTLKGGWGRAFRAPTLLQNSPGWGSVSCGSATSGCYIVGSPLLRPETSASYETALRYDAPALTAAVTLYRTDLDHQITIENRTRDRALAPAYANFVGFLPDGRPIFRYENVARAQSRGVEASARVVWGRSWTLSGNYTYLDARNRVSGRALPSIFAPRHSAHLTLDGERKSVGWYASASYIGHQYLAAFADPRRDLERAGYATLDGGARVRLGAAATLRAGVLDVFDHKRRRLVSADYDEDGRRLFVATTLRF</sequence>
<evidence type="ECO:0000313" key="16">
    <source>
        <dbReference type="Proteomes" id="UP000759103"/>
    </source>
</evidence>
<comment type="similarity">
    <text evidence="10 12">Belongs to the TonB-dependent receptor family.</text>
</comment>
<proteinExistence type="inferred from homology"/>
<comment type="subcellular location">
    <subcellularLocation>
        <location evidence="1 10">Cell outer membrane</location>
        <topology evidence="1 10">Multi-pass membrane protein</topology>
    </subcellularLocation>
</comment>
<dbReference type="PROSITE" id="PS01156">
    <property type="entry name" value="TONB_DEPENDENT_REC_2"/>
    <property type="match status" value="1"/>
</dbReference>
<dbReference type="CDD" id="cd01347">
    <property type="entry name" value="ligand_gated_channel"/>
    <property type="match status" value="1"/>
</dbReference>
<dbReference type="Pfam" id="PF07715">
    <property type="entry name" value="Plug"/>
    <property type="match status" value="1"/>
</dbReference>
<dbReference type="Pfam" id="PF00593">
    <property type="entry name" value="TonB_dep_Rec_b-barrel"/>
    <property type="match status" value="1"/>
</dbReference>
<evidence type="ECO:0000313" key="15">
    <source>
        <dbReference type="EMBL" id="MBW6532135.1"/>
    </source>
</evidence>
<evidence type="ECO:0000256" key="9">
    <source>
        <dbReference type="ARBA" id="ARBA00023237"/>
    </source>
</evidence>
<organism evidence="15 16">
    <name type="scientific">Sphingomonas citri</name>
    <dbReference type="NCBI Taxonomy" id="2862499"/>
    <lineage>
        <taxon>Bacteria</taxon>
        <taxon>Pseudomonadati</taxon>
        <taxon>Pseudomonadota</taxon>
        <taxon>Alphaproteobacteria</taxon>
        <taxon>Sphingomonadales</taxon>
        <taxon>Sphingomonadaceae</taxon>
        <taxon>Sphingomonas</taxon>
    </lineage>
</organism>
<dbReference type="InterPro" id="IPR036942">
    <property type="entry name" value="Beta-barrel_TonB_sf"/>
</dbReference>
<name>A0ABS7BRA6_9SPHN</name>
<evidence type="ECO:0000256" key="6">
    <source>
        <dbReference type="ARBA" id="ARBA00023065"/>
    </source>
</evidence>
<evidence type="ECO:0000259" key="14">
    <source>
        <dbReference type="Pfam" id="PF07715"/>
    </source>
</evidence>
<dbReference type="PANTHER" id="PTHR30069">
    <property type="entry name" value="TONB-DEPENDENT OUTER MEMBRANE RECEPTOR"/>
    <property type="match status" value="1"/>
</dbReference>
<keyword evidence="2 10" id="KW-0813">Transport</keyword>
<dbReference type="SUPFAM" id="SSF56935">
    <property type="entry name" value="Porins"/>
    <property type="match status" value="1"/>
</dbReference>
<reference evidence="15 16" key="1">
    <citation type="submission" date="2021-07" db="EMBL/GenBank/DDBJ databases">
        <title>Sphingomonas sp.</title>
        <authorList>
            <person name="Feng G."/>
            <person name="Li J."/>
            <person name="Pan M."/>
        </authorList>
    </citation>
    <scope>NUCLEOTIDE SEQUENCE [LARGE SCALE GENOMIC DNA]</scope>
    <source>
        <strain evidence="15 16">RRHST34</strain>
    </source>
</reference>
<dbReference type="InterPro" id="IPR000531">
    <property type="entry name" value="Beta-barrel_TonB"/>
</dbReference>
<dbReference type="InterPro" id="IPR037066">
    <property type="entry name" value="Plug_dom_sf"/>
</dbReference>
<evidence type="ECO:0000256" key="5">
    <source>
        <dbReference type="ARBA" id="ARBA00022729"/>
    </source>
</evidence>
<protein>
    <submittedName>
        <fullName evidence="15">TonB-dependent receptor</fullName>
    </submittedName>
</protein>
<keyword evidence="9 10" id="KW-0998">Cell outer membrane</keyword>
<evidence type="ECO:0000256" key="1">
    <source>
        <dbReference type="ARBA" id="ARBA00004571"/>
    </source>
</evidence>
<comment type="caution">
    <text evidence="15">The sequence shown here is derived from an EMBL/GenBank/DDBJ whole genome shotgun (WGS) entry which is preliminary data.</text>
</comment>
<dbReference type="PROSITE" id="PS52016">
    <property type="entry name" value="TONB_DEPENDENT_REC_3"/>
    <property type="match status" value="1"/>
</dbReference>
<keyword evidence="5" id="KW-0732">Signal</keyword>
<dbReference type="InterPro" id="IPR010917">
    <property type="entry name" value="TonB_rcpt_CS"/>
</dbReference>
<keyword evidence="15" id="KW-0675">Receptor</keyword>
<evidence type="ECO:0000256" key="10">
    <source>
        <dbReference type="PROSITE-ProRule" id="PRU01360"/>
    </source>
</evidence>
<keyword evidence="7 12" id="KW-0798">TonB box</keyword>
<accession>A0ABS7BRA6</accession>
<evidence type="ECO:0000256" key="3">
    <source>
        <dbReference type="ARBA" id="ARBA00022452"/>
    </source>
</evidence>
<keyword evidence="4 10" id="KW-0812">Transmembrane</keyword>
<dbReference type="RefSeq" id="WP_219749502.1">
    <property type="nucleotide sequence ID" value="NZ_JAHXZN010000006.1"/>
</dbReference>
<evidence type="ECO:0000259" key="13">
    <source>
        <dbReference type="Pfam" id="PF00593"/>
    </source>
</evidence>
<feature type="short sequence motif" description="TonB C-terminal box" evidence="11">
    <location>
        <begin position="633"/>
        <end position="650"/>
    </location>
</feature>
<dbReference type="InterPro" id="IPR039426">
    <property type="entry name" value="TonB-dep_rcpt-like"/>
</dbReference>
<feature type="domain" description="TonB-dependent receptor-like beta-barrel" evidence="13">
    <location>
        <begin position="224"/>
        <end position="619"/>
    </location>
</feature>